<dbReference type="SMART" id="SM00032">
    <property type="entry name" value="CCP"/>
    <property type="match status" value="3"/>
</dbReference>
<dbReference type="SUPFAM" id="SSF57535">
    <property type="entry name" value="Complement control module/SCR domain"/>
    <property type="match status" value="3"/>
</dbReference>
<keyword evidence="4 5" id="KW-1015">Disulfide bond</keyword>
<dbReference type="PANTHER" id="PTHR45785">
    <property type="entry name" value="COMPLEMENT FACTOR H-RELATED"/>
    <property type="match status" value="1"/>
</dbReference>
<proteinExistence type="predicted"/>
<feature type="non-terminal residue" evidence="7">
    <location>
        <position position="1"/>
    </location>
</feature>
<gene>
    <name evidence="7" type="ORF">MMEN_LOCUS8047</name>
</gene>
<reference evidence="7" key="1">
    <citation type="submission" date="2021-05" db="EMBL/GenBank/DDBJ databases">
        <authorList>
            <person name="Tigano A."/>
        </authorList>
    </citation>
    <scope>NUCLEOTIDE SEQUENCE</scope>
</reference>
<dbReference type="Pfam" id="PF00084">
    <property type="entry name" value="Sushi"/>
    <property type="match status" value="3"/>
</dbReference>
<dbReference type="CDD" id="cd00033">
    <property type="entry name" value="CCP"/>
    <property type="match status" value="3"/>
</dbReference>
<feature type="domain" description="Sushi" evidence="6">
    <location>
        <begin position="5"/>
        <end position="64"/>
    </location>
</feature>
<comment type="caution">
    <text evidence="5">Lacks conserved residue(s) required for the propagation of feature annotation.</text>
</comment>
<protein>
    <submittedName>
        <fullName evidence="7">(Atlantic silverside) hypothetical protein</fullName>
    </submittedName>
</protein>
<dbReference type="PROSITE" id="PS50923">
    <property type="entry name" value="SUSHI"/>
    <property type="match status" value="3"/>
</dbReference>
<feature type="disulfide bond" evidence="5">
    <location>
        <begin position="68"/>
        <end position="111"/>
    </location>
</feature>
<comment type="subcellular location">
    <subcellularLocation>
        <location evidence="1">Virion</location>
    </subcellularLocation>
</comment>
<organism evidence="7 8">
    <name type="scientific">Menidia menidia</name>
    <name type="common">Atlantic silverside</name>
    <dbReference type="NCBI Taxonomy" id="238744"/>
    <lineage>
        <taxon>Eukaryota</taxon>
        <taxon>Metazoa</taxon>
        <taxon>Chordata</taxon>
        <taxon>Craniata</taxon>
        <taxon>Vertebrata</taxon>
        <taxon>Euteleostomi</taxon>
        <taxon>Actinopterygii</taxon>
        <taxon>Neopterygii</taxon>
        <taxon>Teleostei</taxon>
        <taxon>Neoteleostei</taxon>
        <taxon>Acanthomorphata</taxon>
        <taxon>Ovalentaria</taxon>
        <taxon>Atherinomorphae</taxon>
        <taxon>Atheriniformes</taxon>
        <taxon>Atherinopsidae</taxon>
        <taxon>Menidiinae</taxon>
        <taxon>Menidia</taxon>
    </lineage>
</organism>
<evidence type="ECO:0000313" key="7">
    <source>
        <dbReference type="EMBL" id="CAG5897000.1"/>
    </source>
</evidence>
<dbReference type="Gene3D" id="2.10.70.10">
    <property type="entry name" value="Complement Module, domain 1"/>
    <property type="match status" value="3"/>
</dbReference>
<sequence length="218" mass="24211">QGTAQSCVPPVLNNGFFVPEKKIYPHDTALTYACDTGYKPVVEGWWATSKCKNGNWDHEPQCIDESSCLSPTIPNGKYRGSQNGWYEDNHMLTVECDGGFELKHSHSTAYCRNGRWSALPECEKRWDACGVPPEIPHAVIIHQGPKEVFAAQSVLRYECEDGYVEGRPDSPKTITCWSRTWNGAPSCIRGSARPAGGAVFCCRLTPRSNSSQTVLVRR</sequence>
<evidence type="ECO:0000256" key="4">
    <source>
        <dbReference type="ARBA" id="ARBA00023157"/>
    </source>
</evidence>
<keyword evidence="2 5" id="KW-0768">Sushi</keyword>
<dbReference type="OrthoDB" id="9984531at2759"/>
<keyword evidence="3" id="KW-0732">Signal</keyword>
<feature type="domain" description="Sushi" evidence="6">
    <location>
        <begin position="66"/>
        <end position="124"/>
    </location>
</feature>
<feature type="non-terminal residue" evidence="7">
    <location>
        <position position="218"/>
    </location>
</feature>
<dbReference type="InterPro" id="IPR035976">
    <property type="entry name" value="Sushi/SCR/CCP_sf"/>
</dbReference>
<evidence type="ECO:0000256" key="3">
    <source>
        <dbReference type="ARBA" id="ARBA00022729"/>
    </source>
</evidence>
<evidence type="ECO:0000256" key="1">
    <source>
        <dbReference type="ARBA" id="ARBA00004328"/>
    </source>
</evidence>
<accession>A0A8S4B2X8</accession>
<evidence type="ECO:0000256" key="5">
    <source>
        <dbReference type="PROSITE-ProRule" id="PRU00302"/>
    </source>
</evidence>
<evidence type="ECO:0000256" key="2">
    <source>
        <dbReference type="ARBA" id="ARBA00022659"/>
    </source>
</evidence>
<keyword evidence="8" id="KW-1185">Reference proteome</keyword>
<dbReference type="AlphaFoldDB" id="A0A8S4B2X8"/>
<name>A0A8S4B2X8_9TELE</name>
<evidence type="ECO:0000313" key="8">
    <source>
        <dbReference type="Proteomes" id="UP000677803"/>
    </source>
</evidence>
<feature type="domain" description="Sushi" evidence="6">
    <location>
        <begin position="127"/>
        <end position="189"/>
    </location>
</feature>
<dbReference type="InterPro" id="IPR000436">
    <property type="entry name" value="Sushi_SCR_CCP_dom"/>
</dbReference>
<dbReference type="InterPro" id="IPR051503">
    <property type="entry name" value="ComplSys_Reg/VirEntry_Med"/>
</dbReference>
<dbReference type="EMBL" id="CAJRST010007779">
    <property type="protein sequence ID" value="CAG5897000.1"/>
    <property type="molecule type" value="Genomic_DNA"/>
</dbReference>
<dbReference type="PANTHER" id="PTHR45785:SF2">
    <property type="entry name" value="COMPLEMENT FACTOR H-RELATED"/>
    <property type="match status" value="1"/>
</dbReference>
<comment type="caution">
    <text evidence="7">The sequence shown here is derived from an EMBL/GenBank/DDBJ whole genome shotgun (WGS) entry which is preliminary data.</text>
</comment>
<evidence type="ECO:0000259" key="6">
    <source>
        <dbReference type="PROSITE" id="PS50923"/>
    </source>
</evidence>
<dbReference type="Proteomes" id="UP000677803">
    <property type="component" value="Unassembled WGS sequence"/>
</dbReference>